<feature type="region of interest" description="Disordered" evidence="1">
    <location>
        <begin position="29"/>
        <end position="51"/>
    </location>
</feature>
<proteinExistence type="predicted"/>
<comment type="caution">
    <text evidence="2">The sequence shown here is derived from an EMBL/GenBank/DDBJ whole genome shotgun (WGS) entry which is preliminary data.</text>
</comment>
<gene>
    <name evidence="2" type="ORF">HCU01_24190</name>
</gene>
<evidence type="ECO:0000313" key="3">
    <source>
        <dbReference type="Proteomes" id="UP000321726"/>
    </source>
</evidence>
<keyword evidence="3" id="KW-1185">Reference proteome</keyword>
<accession>A0ABQ0WFI4</accession>
<reference evidence="2 3" key="1">
    <citation type="submission" date="2019-07" db="EMBL/GenBank/DDBJ databases">
        <title>Whole genome shotgun sequence of Halomonas cupida NBRC 102219.</title>
        <authorList>
            <person name="Hosoyama A."/>
            <person name="Uohara A."/>
            <person name="Ohji S."/>
            <person name="Ichikawa N."/>
        </authorList>
    </citation>
    <scope>NUCLEOTIDE SEQUENCE [LARGE SCALE GENOMIC DNA]</scope>
    <source>
        <strain evidence="2 3">NBRC 102219</strain>
    </source>
</reference>
<evidence type="ECO:0000256" key="1">
    <source>
        <dbReference type="SAM" id="MobiDB-lite"/>
    </source>
</evidence>
<sequence length="51" mass="5857">MNVAENAKKYDSHYRKNAGHWLVSSVKQKTFRQEKVDNANNEPSGRYGSDT</sequence>
<organism evidence="2 3">
    <name type="scientific">Halomonas cupida</name>
    <dbReference type="NCBI Taxonomy" id="44933"/>
    <lineage>
        <taxon>Bacteria</taxon>
        <taxon>Pseudomonadati</taxon>
        <taxon>Pseudomonadota</taxon>
        <taxon>Gammaproteobacteria</taxon>
        <taxon>Oceanospirillales</taxon>
        <taxon>Halomonadaceae</taxon>
        <taxon>Halomonas</taxon>
    </lineage>
</organism>
<dbReference type="Proteomes" id="UP000321726">
    <property type="component" value="Unassembled WGS sequence"/>
</dbReference>
<dbReference type="EMBL" id="BJXU01000093">
    <property type="protein sequence ID" value="GEN24470.1"/>
    <property type="molecule type" value="Genomic_DNA"/>
</dbReference>
<evidence type="ECO:0000313" key="2">
    <source>
        <dbReference type="EMBL" id="GEN24470.1"/>
    </source>
</evidence>
<protein>
    <submittedName>
        <fullName evidence="2">Uncharacterized protein</fullName>
    </submittedName>
</protein>
<name>A0ABQ0WFI4_9GAMM</name>